<dbReference type="PANTHER" id="PTHR23389:SF21">
    <property type="entry name" value="ATPASE FAMILY AAA DOMAIN-CONTAINING PROTEIN 5"/>
    <property type="match status" value="1"/>
</dbReference>
<sequence>MTLEGKSLHPFFSKSSKLPADATPDTIEKPADDPHHGPDDDTSPQSGQGPKKRARKGEGVKEKKTGSAGMKNQASLERFARPSKAQNLDDAAGNGASLAEPSLEEDPNRDRRKRQKTASPGPFDGASTPAQPVAAQLDWQQQLQAEVERSMPVDERVEDTVVRDVVMDRTLERQAQDRPEVTPPPITAPAADEAGMNIVSADPIVSGTKTVTPKKQIKVTKSGKLMSSPPKQAPEPSSSPRKRRGRKPTKPKLSPTVTVISYGSDAASRLAIGQKIDEILDRKKSSTGRPVKKALPKPAGPLKSTHPFFLGKPSEQKDTLPAIPASEQRPPTPRKSAVTPGKLRAETRRDRSPMAMPAFGMSTERSRAAKQSGLFEASWPTKETAHVRNLSHLDRSHSTNDQKVAVLALRPRKQKSAVTYFPRSEEVMTRLTEELSPDMHKTALPLKSEFEPPEDVRLPTRLLTTGIEIQRRVWDQVRTKSAKSDKSHHNLEGNHPAVTALYDDIERILTPFDEGRCESQAWAQKYSPKCAAHVLQTGQEAAVLKDWLQSLTVLAVGGALKSSTLIDMKKPPKKKRKKAVDDFIVSDDEVEDDEMVECSDSQNTASFHPKSFRRPRWTRNQNVILLSGPHGSGKSATVYAVAKELDFEVFEINPGMRRSGKDIQDKVGDMTANHLVNHKRSAVPAEEDPATTNNTDTERMDTALREDLSSGRQGTMTSFFQAKPTAKAKATTRVKMPELKKAATHTEQAVLPIVAAARKSQKQSLILFEEADILFEEDQQFWAQITKLALTSKRPIVITCNDERQIPSLDLPLAAMLRFHPPPVDLATDYLLVLAGREGHILDRQAVSDLYQSKTHDLRASITELNFWCQMSVGDRKGGLEWIYQRWPRGKDVDAHGRLLRVASEGTYEAGMGWLSHNMFETRKNCTLDKEEELSKEAWADWGINPMEWAAHGSNDAQTLVESSDASSRLKNLEQIDALADSLSAADVYCRVGLPTYEIYHHQPTDASLPSITDKARLGHTLAAPLLQVDHSSDFLNFDTCIFTQTHLLIQRAYPNLPHHTSLSDTSKPTTEFEYAKTLLELKDAQKSSINTTLTRPDFATALDILAAPPDSTPFQATSYSLTPSSFDRTFSIITLELAPYIRSIVAHEQVLEAQRLRISNLLSVGGTGKRPRTTRASRVALEGGVRETKRRDRWFDAELNFELVMGTAGGSGRAWGGGGSAKGDVLMQETAYNPFLNTFGTEG</sequence>
<dbReference type="SMART" id="SM00382">
    <property type="entry name" value="AAA"/>
    <property type="match status" value="1"/>
</dbReference>
<evidence type="ECO:0000259" key="2">
    <source>
        <dbReference type="SMART" id="SM00382"/>
    </source>
</evidence>
<feature type="region of interest" description="Disordered" evidence="1">
    <location>
        <begin position="169"/>
        <end position="260"/>
    </location>
</feature>
<feature type="compositionally biased region" description="Polar residues" evidence="1">
    <location>
        <begin position="710"/>
        <end position="720"/>
    </location>
</feature>
<dbReference type="InterPro" id="IPR003593">
    <property type="entry name" value="AAA+_ATPase"/>
</dbReference>
<feature type="region of interest" description="Disordered" evidence="1">
    <location>
        <begin position="1"/>
        <end position="134"/>
    </location>
</feature>
<proteinExistence type="predicted"/>
<feature type="compositionally biased region" description="Basic and acidic residues" evidence="1">
    <location>
        <begin position="26"/>
        <end position="39"/>
    </location>
</feature>
<dbReference type="SUPFAM" id="SSF52540">
    <property type="entry name" value="P-loop containing nucleoside triphosphate hydrolases"/>
    <property type="match status" value="1"/>
</dbReference>
<comment type="caution">
    <text evidence="3">The sequence shown here is derived from an EMBL/GenBank/DDBJ whole genome shotgun (WGS) entry which is preliminary data.</text>
</comment>
<dbReference type="GO" id="GO:0003677">
    <property type="term" value="F:DNA binding"/>
    <property type="evidence" value="ECO:0007669"/>
    <property type="project" value="TreeGrafter"/>
</dbReference>
<dbReference type="PANTHER" id="PTHR23389">
    <property type="entry name" value="CHROMOSOME TRANSMISSION FIDELITY FACTOR 18"/>
    <property type="match status" value="1"/>
</dbReference>
<dbReference type="OrthoDB" id="9996895at2759"/>
<dbReference type="EMBL" id="JAPEUY010000021">
    <property type="protein sequence ID" value="KAJ4362533.1"/>
    <property type="molecule type" value="Genomic_DNA"/>
</dbReference>
<dbReference type="Pfam" id="PF00004">
    <property type="entry name" value="AAA"/>
    <property type="match status" value="1"/>
</dbReference>
<reference evidence="3" key="1">
    <citation type="submission" date="2022-10" db="EMBL/GenBank/DDBJ databases">
        <title>Tapping the CABI collections for fungal endophytes: first genome assemblies for Collariella, Neodidymelliopsis, Ascochyta clinopodiicola, Didymella pomorum, Didymosphaeria variabile, Neocosmospora piperis and Neocucurbitaria cava.</title>
        <authorList>
            <person name="Hill R."/>
        </authorList>
    </citation>
    <scope>NUCLEOTIDE SEQUENCE</scope>
    <source>
        <strain evidence="3">IMI 356814</strain>
    </source>
</reference>
<organism evidence="3 4">
    <name type="scientific">Neocucurbitaria cava</name>
    <dbReference type="NCBI Taxonomy" id="798079"/>
    <lineage>
        <taxon>Eukaryota</taxon>
        <taxon>Fungi</taxon>
        <taxon>Dikarya</taxon>
        <taxon>Ascomycota</taxon>
        <taxon>Pezizomycotina</taxon>
        <taxon>Dothideomycetes</taxon>
        <taxon>Pleosporomycetidae</taxon>
        <taxon>Pleosporales</taxon>
        <taxon>Pleosporineae</taxon>
        <taxon>Cucurbitariaceae</taxon>
        <taxon>Neocucurbitaria</taxon>
    </lineage>
</organism>
<evidence type="ECO:0000313" key="4">
    <source>
        <dbReference type="Proteomes" id="UP001140560"/>
    </source>
</evidence>
<feature type="region of interest" description="Disordered" evidence="1">
    <location>
        <begin position="708"/>
        <end position="732"/>
    </location>
</feature>
<feature type="compositionally biased region" description="Basic residues" evidence="1">
    <location>
        <begin position="240"/>
        <end position="250"/>
    </location>
</feature>
<dbReference type="Proteomes" id="UP001140560">
    <property type="component" value="Unassembled WGS sequence"/>
</dbReference>
<feature type="region of interest" description="Disordered" evidence="1">
    <location>
        <begin position="279"/>
        <end position="345"/>
    </location>
</feature>
<evidence type="ECO:0000256" key="1">
    <source>
        <dbReference type="SAM" id="MobiDB-lite"/>
    </source>
</evidence>
<dbReference type="GO" id="GO:0005634">
    <property type="term" value="C:nucleus"/>
    <property type="evidence" value="ECO:0007669"/>
    <property type="project" value="TreeGrafter"/>
</dbReference>
<dbReference type="AlphaFoldDB" id="A0A9W9CGQ0"/>
<protein>
    <recommendedName>
        <fullName evidence="2">AAA+ ATPase domain-containing protein</fullName>
    </recommendedName>
</protein>
<dbReference type="InterPro" id="IPR027417">
    <property type="entry name" value="P-loop_NTPase"/>
</dbReference>
<evidence type="ECO:0000313" key="3">
    <source>
        <dbReference type="EMBL" id="KAJ4362533.1"/>
    </source>
</evidence>
<feature type="compositionally biased region" description="Basic and acidic residues" evidence="1">
    <location>
        <begin position="169"/>
        <end position="180"/>
    </location>
</feature>
<dbReference type="Gene3D" id="3.40.50.300">
    <property type="entry name" value="P-loop containing nucleotide triphosphate hydrolases"/>
    <property type="match status" value="1"/>
</dbReference>
<feature type="compositionally biased region" description="Basic and acidic residues" evidence="1">
    <location>
        <begin position="56"/>
        <end position="65"/>
    </location>
</feature>
<dbReference type="GO" id="GO:0016887">
    <property type="term" value="F:ATP hydrolysis activity"/>
    <property type="evidence" value="ECO:0007669"/>
    <property type="project" value="InterPro"/>
</dbReference>
<keyword evidence="4" id="KW-1185">Reference proteome</keyword>
<accession>A0A9W9CGQ0</accession>
<dbReference type="InterPro" id="IPR003959">
    <property type="entry name" value="ATPase_AAA_core"/>
</dbReference>
<feature type="domain" description="AAA+ ATPase" evidence="2">
    <location>
        <begin position="620"/>
        <end position="834"/>
    </location>
</feature>
<gene>
    <name evidence="3" type="ORF">N0V83_010627</name>
</gene>
<name>A0A9W9CGQ0_9PLEO</name>
<dbReference type="GO" id="GO:0005524">
    <property type="term" value="F:ATP binding"/>
    <property type="evidence" value="ECO:0007669"/>
    <property type="project" value="InterPro"/>
</dbReference>
<feature type="compositionally biased region" description="Low complexity" evidence="1">
    <location>
        <begin position="722"/>
        <end position="731"/>
    </location>
</feature>